<name>A0A1C6RWV0_9ACTN</name>
<proteinExistence type="predicted"/>
<organism evidence="2 3">
    <name type="scientific">Micromonospora inyonensis</name>
    <dbReference type="NCBI Taxonomy" id="47866"/>
    <lineage>
        <taxon>Bacteria</taxon>
        <taxon>Bacillati</taxon>
        <taxon>Actinomycetota</taxon>
        <taxon>Actinomycetes</taxon>
        <taxon>Micromonosporales</taxon>
        <taxon>Micromonosporaceae</taxon>
        <taxon>Micromonospora</taxon>
    </lineage>
</organism>
<dbReference type="EMBL" id="FMHU01000002">
    <property type="protein sequence ID" value="SCL21704.1"/>
    <property type="molecule type" value="Genomic_DNA"/>
</dbReference>
<feature type="region of interest" description="Disordered" evidence="1">
    <location>
        <begin position="71"/>
        <end position="91"/>
    </location>
</feature>
<dbReference type="Proteomes" id="UP000198906">
    <property type="component" value="Unassembled WGS sequence"/>
</dbReference>
<dbReference type="AlphaFoldDB" id="A0A1C6RWV0"/>
<protein>
    <submittedName>
        <fullName evidence="2">Uncharacterized protein</fullName>
    </submittedName>
</protein>
<evidence type="ECO:0000313" key="2">
    <source>
        <dbReference type="EMBL" id="SCL21704.1"/>
    </source>
</evidence>
<accession>A0A1C6RWV0</accession>
<dbReference type="RefSeq" id="WP_091459297.1">
    <property type="nucleotide sequence ID" value="NZ_FMHU01000002.1"/>
</dbReference>
<keyword evidence="3" id="KW-1185">Reference proteome</keyword>
<reference evidence="3" key="1">
    <citation type="submission" date="2016-06" db="EMBL/GenBank/DDBJ databases">
        <authorList>
            <person name="Varghese N."/>
        </authorList>
    </citation>
    <scope>NUCLEOTIDE SEQUENCE [LARGE SCALE GENOMIC DNA]</scope>
    <source>
        <strain evidence="3">DSM 46123</strain>
    </source>
</reference>
<evidence type="ECO:0000256" key="1">
    <source>
        <dbReference type="SAM" id="MobiDB-lite"/>
    </source>
</evidence>
<sequence>MRIDVRTFGADRLVAELHDVPEGAHRNVVKATQVTAHHIRDTARERSSGIAHAPLYPYTISYDVNDRGVGDGVDAEIGPDRDKVIGGGPKRTPGHLDNIFEYGTPNSAPIPHVNPALDKWAPDFERGLRIAAEQALERL</sequence>
<dbReference type="STRING" id="47866.GA0074694_3118"/>
<gene>
    <name evidence="2" type="ORF">GA0074694_3118</name>
</gene>
<evidence type="ECO:0000313" key="3">
    <source>
        <dbReference type="Proteomes" id="UP000198906"/>
    </source>
</evidence>